<proteinExistence type="predicted"/>
<organism evidence="2 3">
    <name type="scientific">Cichlidogyrus casuarinus</name>
    <dbReference type="NCBI Taxonomy" id="1844966"/>
    <lineage>
        <taxon>Eukaryota</taxon>
        <taxon>Metazoa</taxon>
        <taxon>Spiralia</taxon>
        <taxon>Lophotrochozoa</taxon>
        <taxon>Platyhelminthes</taxon>
        <taxon>Monogenea</taxon>
        <taxon>Monopisthocotylea</taxon>
        <taxon>Dactylogyridea</taxon>
        <taxon>Ancyrocephalidae</taxon>
        <taxon>Cichlidogyrus</taxon>
    </lineage>
</organism>
<feature type="region of interest" description="Disordered" evidence="1">
    <location>
        <begin position="24"/>
        <end position="66"/>
    </location>
</feature>
<keyword evidence="3" id="KW-1185">Reference proteome</keyword>
<evidence type="ECO:0000256" key="1">
    <source>
        <dbReference type="SAM" id="MobiDB-lite"/>
    </source>
</evidence>
<name>A0ABD2Q3P1_9PLAT</name>
<reference evidence="2 3" key="1">
    <citation type="submission" date="2024-11" db="EMBL/GenBank/DDBJ databases">
        <title>Adaptive evolution of stress response genes in parasites aligns with host niche diversity.</title>
        <authorList>
            <person name="Hahn C."/>
            <person name="Resl P."/>
        </authorList>
    </citation>
    <scope>NUCLEOTIDE SEQUENCE [LARGE SCALE GENOMIC DNA]</scope>
    <source>
        <strain evidence="2">EGGRZ-B1_66</strain>
        <tissue evidence="2">Body</tissue>
    </source>
</reference>
<sequence>MNQPVDTTYDSRILSRSIPQLFPPDQQLWNREPTTRQKRSKKFRSRPQAIGFIAPNCPYPQQGHFDGRQIEHGSWAKNGWMQGMEMHPHELLHQNIQRFNSVQNMGPSSMVGFKLH</sequence>
<comment type="caution">
    <text evidence="2">The sequence shown here is derived from an EMBL/GenBank/DDBJ whole genome shotgun (WGS) entry which is preliminary data.</text>
</comment>
<evidence type="ECO:0000313" key="2">
    <source>
        <dbReference type="EMBL" id="KAL3314236.1"/>
    </source>
</evidence>
<feature type="compositionally biased region" description="Basic residues" evidence="1">
    <location>
        <begin position="36"/>
        <end position="45"/>
    </location>
</feature>
<dbReference type="AlphaFoldDB" id="A0ABD2Q3P1"/>
<evidence type="ECO:0000313" key="3">
    <source>
        <dbReference type="Proteomes" id="UP001626550"/>
    </source>
</evidence>
<gene>
    <name evidence="2" type="ORF">Ciccas_007151</name>
</gene>
<dbReference type="EMBL" id="JBJKFK010001059">
    <property type="protein sequence ID" value="KAL3314236.1"/>
    <property type="molecule type" value="Genomic_DNA"/>
</dbReference>
<dbReference type="Proteomes" id="UP001626550">
    <property type="component" value="Unassembled WGS sequence"/>
</dbReference>
<accession>A0ABD2Q3P1</accession>
<protein>
    <submittedName>
        <fullName evidence="2">Uncharacterized protein</fullName>
    </submittedName>
</protein>